<organism evidence="1">
    <name type="scientific">hydrothermal vent metagenome</name>
    <dbReference type="NCBI Taxonomy" id="652676"/>
    <lineage>
        <taxon>unclassified sequences</taxon>
        <taxon>metagenomes</taxon>
        <taxon>ecological metagenomes</taxon>
    </lineage>
</organism>
<reference evidence="1" key="1">
    <citation type="submission" date="2018-06" db="EMBL/GenBank/DDBJ databases">
        <authorList>
            <person name="Zhirakovskaya E."/>
        </authorList>
    </citation>
    <scope>NUCLEOTIDE SEQUENCE</scope>
</reference>
<dbReference type="EMBL" id="UOEE01000141">
    <property type="protein sequence ID" value="VAV92331.1"/>
    <property type="molecule type" value="Genomic_DNA"/>
</dbReference>
<accession>A0A3B0RLI6</accession>
<sequence>MLNRTLVGQAAGSTASLGSKPIQFLSATIIIHCFYAVYENFPAVHSGKSRDLVSRKAPFSQKKLDPGLRRGDAHIIFCMFLPIWLKLNESGP</sequence>
<proteinExistence type="predicted"/>
<protein>
    <submittedName>
        <fullName evidence="1">Uncharacterized protein</fullName>
    </submittedName>
</protein>
<dbReference type="AlphaFoldDB" id="A0A3B0RLI6"/>
<evidence type="ECO:0000313" key="1">
    <source>
        <dbReference type="EMBL" id="VAV92331.1"/>
    </source>
</evidence>
<name>A0A3B0RLI6_9ZZZZ</name>
<gene>
    <name evidence="1" type="ORF">MNBD_ALPHA06-2040</name>
</gene>